<evidence type="ECO:0000313" key="2">
    <source>
        <dbReference type="EMBL" id="GBM97822.1"/>
    </source>
</evidence>
<organism evidence="3 4">
    <name type="scientific">Araneus ventricosus</name>
    <name type="common">Orbweaver spider</name>
    <name type="synonym">Epeira ventricosa</name>
    <dbReference type="NCBI Taxonomy" id="182803"/>
    <lineage>
        <taxon>Eukaryota</taxon>
        <taxon>Metazoa</taxon>
        <taxon>Ecdysozoa</taxon>
        <taxon>Arthropoda</taxon>
        <taxon>Chelicerata</taxon>
        <taxon>Arachnida</taxon>
        <taxon>Araneae</taxon>
        <taxon>Araneomorphae</taxon>
        <taxon>Entelegynae</taxon>
        <taxon>Araneoidea</taxon>
        <taxon>Araneidae</taxon>
        <taxon>Araneus</taxon>
    </lineage>
</organism>
<proteinExistence type="predicted"/>
<feature type="region of interest" description="Disordered" evidence="1">
    <location>
        <begin position="1"/>
        <end position="26"/>
    </location>
</feature>
<comment type="caution">
    <text evidence="3">The sequence shown here is derived from an EMBL/GenBank/DDBJ whole genome shotgun (WGS) entry which is preliminary data.</text>
</comment>
<keyword evidence="4" id="KW-1185">Reference proteome</keyword>
<accession>A0A4Y2L6W2</accession>
<evidence type="ECO:0000313" key="3">
    <source>
        <dbReference type="EMBL" id="GBN09336.1"/>
    </source>
</evidence>
<reference evidence="3 4" key="1">
    <citation type="journal article" date="2019" name="Sci. Rep.">
        <title>Orb-weaving spider Araneus ventricosus genome elucidates the spidroin gene catalogue.</title>
        <authorList>
            <person name="Kono N."/>
            <person name="Nakamura H."/>
            <person name="Ohtoshi R."/>
            <person name="Moran D.A.P."/>
            <person name="Shinohara A."/>
            <person name="Yoshida Y."/>
            <person name="Fujiwara M."/>
            <person name="Mori M."/>
            <person name="Tomita M."/>
            <person name="Arakawa K."/>
        </authorList>
    </citation>
    <scope>NUCLEOTIDE SEQUENCE [LARGE SCALE GENOMIC DNA]</scope>
</reference>
<dbReference type="AlphaFoldDB" id="A0A4Y2L6W2"/>
<gene>
    <name evidence="3" type="ORF">AVEN_140385_1</name>
    <name evidence="2" type="ORF">AVEN_217312_1</name>
</gene>
<evidence type="ECO:0000256" key="1">
    <source>
        <dbReference type="SAM" id="MobiDB-lite"/>
    </source>
</evidence>
<protein>
    <submittedName>
        <fullName evidence="3">Uncharacterized protein</fullName>
    </submittedName>
</protein>
<name>A0A4Y2L6W2_ARAVE</name>
<dbReference type="EMBL" id="BGPR01005345">
    <property type="protein sequence ID" value="GBN09336.1"/>
    <property type="molecule type" value="Genomic_DNA"/>
</dbReference>
<evidence type="ECO:0000313" key="4">
    <source>
        <dbReference type="Proteomes" id="UP000499080"/>
    </source>
</evidence>
<dbReference type="Proteomes" id="UP000499080">
    <property type="component" value="Unassembled WGS sequence"/>
</dbReference>
<sequence length="112" mass="12779">MEGLGLRPGGLERRKAQPPPNYPAKKTISISSHHRLKGHLSKPQLVIIDRHRFNSITHRHKLFGVLHVSFYLYSFPVRGCGGRRGPKDDPPESFETVSITLIVMSEFFRFSL</sequence>
<dbReference type="EMBL" id="BGPR01113362">
    <property type="protein sequence ID" value="GBM97822.1"/>
    <property type="molecule type" value="Genomic_DNA"/>
</dbReference>